<feature type="signal peptide" evidence="2">
    <location>
        <begin position="1"/>
        <end position="33"/>
    </location>
</feature>
<keyword evidence="2" id="KW-0732">Signal</keyword>
<dbReference type="InterPro" id="IPR012674">
    <property type="entry name" value="Calycin"/>
</dbReference>
<evidence type="ECO:0000256" key="1">
    <source>
        <dbReference type="ARBA" id="ARBA00006889"/>
    </source>
</evidence>
<dbReference type="InterPro" id="IPR002345">
    <property type="entry name" value="Lipocalin"/>
</dbReference>
<evidence type="ECO:0000256" key="2">
    <source>
        <dbReference type="SAM" id="SignalP"/>
    </source>
</evidence>
<dbReference type="Proteomes" id="UP000886700">
    <property type="component" value="Unplaced"/>
</dbReference>
<sequence length="269" mass="30670">MYLLQASRGQRDTMVTMHLLLLTVVQILPSVEKLSYRNSKYGATADKLLGKWYITRWAANMPISAKKKVSPLPPFKFVKNIIGKLEFRMNISKPIGCVDFKKYMDEEKPGVFNIWPQFQIHIVFLGGKDFAIAFHESRGNNPTHTATMFMGRNMSPKQTMLLDFEDTVKYLGLKSTDIINPGCDEIVVIPNATSHHLCLKAPHGSSTVTMKVDLEGATDPDKNTSVLSSFSSKDYNFHYQGKNVICIYEVLVKDYYIFYSEWTLRDKSM</sequence>
<keyword evidence="3" id="KW-1185">Reference proteome</keyword>
<comment type="similarity">
    <text evidence="1">Belongs to the calycin superfamily. Lipocalin family.</text>
</comment>
<dbReference type="PANTHER" id="PTHR11430:SF124">
    <property type="entry name" value="LIPOCALIN 1-LIKE PROTEIN 1-RELATED"/>
    <property type="match status" value="1"/>
</dbReference>
<feature type="chain" id="PRO_5045782552" evidence="2">
    <location>
        <begin position="34"/>
        <end position="269"/>
    </location>
</feature>
<proteinExistence type="inferred from homology"/>
<dbReference type="GeneID" id="121140147"/>
<dbReference type="SUPFAM" id="SSF50814">
    <property type="entry name" value="Lipocalins"/>
    <property type="match status" value="1"/>
</dbReference>
<gene>
    <name evidence="4" type="primary">LOC121140147</name>
</gene>
<evidence type="ECO:0000313" key="3">
    <source>
        <dbReference type="Proteomes" id="UP000886700"/>
    </source>
</evidence>
<organism evidence="3 4">
    <name type="scientific">Mesocricetus auratus</name>
    <name type="common">Golden hamster</name>
    <dbReference type="NCBI Taxonomy" id="10036"/>
    <lineage>
        <taxon>Eukaryota</taxon>
        <taxon>Metazoa</taxon>
        <taxon>Chordata</taxon>
        <taxon>Craniata</taxon>
        <taxon>Vertebrata</taxon>
        <taxon>Euteleostomi</taxon>
        <taxon>Mammalia</taxon>
        <taxon>Eutheria</taxon>
        <taxon>Euarchontoglires</taxon>
        <taxon>Glires</taxon>
        <taxon>Rodentia</taxon>
        <taxon>Myomorpha</taxon>
        <taxon>Muroidea</taxon>
        <taxon>Cricetidae</taxon>
        <taxon>Cricetinae</taxon>
        <taxon>Mesocricetus</taxon>
    </lineage>
</organism>
<accession>A0ABM2XG21</accession>
<dbReference type="PANTHER" id="PTHR11430">
    <property type="entry name" value="LIPOCALIN"/>
    <property type="match status" value="1"/>
</dbReference>
<reference evidence="4" key="1">
    <citation type="submission" date="2025-08" db="UniProtKB">
        <authorList>
            <consortium name="RefSeq"/>
        </authorList>
    </citation>
    <scope>IDENTIFICATION</scope>
    <source>
        <tissue evidence="4">Liver</tissue>
    </source>
</reference>
<dbReference type="RefSeq" id="XP_040600788.1">
    <property type="nucleotide sequence ID" value="XM_040744854.1"/>
</dbReference>
<protein>
    <submittedName>
        <fullName evidence="4">Uncharacterized protein LOC121140147</fullName>
    </submittedName>
</protein>
<evidence type="ECO:0000313" key="4">
    <source>
        <dbReference type="RefSeq" id="XP_040600788.1"/>
    </source>
</evidence>
<name>A0ABM2XG21_MESAU</name>
<dbReference type="Gene3D" id="2.40.128.20">
    <property type="match status" value="1"/>
</dbReference>